<dbReference type="Proteomes" id="UP000682733">
    <property type="component" value="Unassembled WGS sequence"/>
</dbReference>
<comment type="caution">
    <text evidence="2">The sequence shown here is derived from an EMBL/GenBank/DDBJ whole genome shotgun (WGS) entry which is preliminary data.</text>
</comment>
<feature type="non-terminal residue" evidence="2">
    <location>
        <position position="1"/>
    </location>
</feature>
<evidence type="ECO:0000313" key="1">
    <source>
        <dbReference type="EMBL" id="CAF1478460.1"/>
    </source>
</evidence>
<protein>
    <submittedName>
        <fullName evidence="2">Uncharacterized protein</fullName>
    </submittedName>
</protein>
<dbReference type="EMBL" id="CAJOBA010053885">
    <property type="protein sequence ID" value="CAF4269336.1"/>
    <property type="molecule type" value="Genomic_DNA"/>
</dbReference>
<accession>A0A8S2T4I9</accession>
<dbReference type="Proteomes" id="UP000677228">
    <property type="component" value="Unassembled WGS sequence"/>
</dbReference>
<evidence type="ECO:0000313" key="2">
    <source>
        <dbReference type="EMBL" id="CAF4269336.1"/>
    </source>
</evidence>
<name>A0A8S2T4I9_9BILA</name>
<proteinExistence type="predicted"/>
<organism evidence="2 3">
    <name type="scientific">Didymodactylos carnosus</name>
    <dbReference type="NCBI Taxonomy" id="1234261"/>
    <lineage>
        <taxon>Eukaryota</taxon>
        <taxon>Metazoa</taxon>
        <taxon>Spiralia</taxon>
        <taxon>Gnathifera</taxon>
        <taxon>Rotifera</taxon>
        <taxon>Eurotatoria</taxon>
        <taxon>Bdelloidea</taxon>
        <taxon>Philodinida</taxon>
        <taxon>Philodinidae</taxon>
        <taxon>Didymodactylos</taxon>
    </lineage>
</organism>
<reference evidence="2" key="1">
    <citation type="submission" date="2021-02" db="EMBL/GenBank/DDBJ databases">
        <authorList>
            <person name="Nowell W R."/>
        </authorList>
    </citation>
    <scope>NUCLEOTIDE SEQUENCE</scope>
</reference>
<gene>
    <name evidence="1" type="ORF">OVA965_LOCUS35957</name>
    <name evidence="2" type="ORF">TMI583_LOCUS36947</name>
</gene>
<sequence>VNLLSDDFFQHFCLLFSIGNLNNTVEINVQVENEQASLELYQFYLSTIDYIQLFLFTNNLISVDEHNRLSQIFSKMKFSCVDKITIQYKYRDNVCRGNKQQDVYIDLRTNQFYILKEYEHSELRYIDAIVDFILTNESADKQLKLTLYIKKILQIYQRLVFPKSSGLLVTQEPL</sequence>
<dbReference type="EMBL" id="CAJNOK010031968">
    <property type="protein sequence ID" value="CAF1478460.1"/>
    <property type="molecule type" value="Genomic_DNA"/>
</dbReference>
<dbReference type="AlphaFoldDB" id="A0A8S2T4I9"/>
<evidence type="ECO:0000313" key="3">
    <source>
        <dbReference type="Proteomes" id="UP000682733"/>
    </source>
</evidence>